<sequence length="167" mass="19282">MNALTTARRLTLTTYEELKKTISVEAVYLLSDSEIVLNWLKNEDTSKVIGHKREDCATRGLRAEELHEHIWWKGPEFLSKEQKDWPEETRLFEVPLETADVLQISVQKEDTPLFNVDRFSSMSKLGKTVTYVLKFLNRATRNLPDATKDRITKAIGMEKENEATTPI</sequence>
<dbReference type="PANTHER" id="PTHR22955:SF65">
    <property type="entry name" value="INTEGRASE CATALYTIC DOMAIN-CONTAINING PROTEIN"/>
    <property type="match status" value="1"/>
</dbReference>
<dbReference type="AlphaFoldDB" id="A0A0C2GPS7"/>
<proteinExistence type="predicted"/>
<reference evidence="1 2" key="1">
    <citation type="submission" date="2013-12" db="EMBL/GenBank/DDBJ databases">
        <title>Draft genome of the parsitic nematode Ancylostoma duodenale.</title>
        <authorList>
            <person name="Mitreva M."/>
        </authorList>
    </citation>
    <scope>NUCLEOTIDE SEQUENCE [LARGE SCALE GENOMIC DNA]</scope>
    <source>
        <strain evidence="1 2">Zhejiang</strain>
    </source>
</reference>
<accession>A0A0C2GPS7</accession>
<gene>
    <name evidence="1" type="ORF">ANCDUO_08666</name>
</gene>
<dbReference type="EMBL" id="KN730426">
    <property type="protein sequence ID" value="KIH61069.1"/>
    <property type="molecule type" value="Genomic_DNA"/>
</dbReference>
<keyword evidence="2" id="KW-1185">Reference proteome</keyword>
<evidence type="ECO:0000313" key="2">
    <source>
        <dbReference type="Proteomes" id="UP000054047"/>
    </source>
</evidence>
<evidence type="ECO:0000313" key="1">
    <source>
        <dbReference type="EMBL" id="KIH61069.1"/>
    </source>
</evidence>
<dbReference type="OrthoDB" id="5872779at2759"/>
<name>A0A0C2GPS7_9BILA</name>
<dbReference type="Proteomes" id="UP000054047">
    <property type="component" value="Unassembled WGS sequence"/>
</dbReference>
<organism evidence="1 2">
    <name type="scientific">Ancylostoma duodenale</name>
    <dbReference type="NCBI Taxonomy" id="51022"/>
    <lineage>
        <taxon>Eukaryota</taxon>
        <taxon>Metazoa</taxon>
        <taxon>Ecdysozoa</taxon>
        <taxon>Nematoda</taxon>
        <taxon>Chromadorea</taxon>
        <taxon>Rhabditida</taxon>
        <taxon>Rhabditina</taxon>
        <taxon>Rhabditomorpha</taxon>
        <taxon>Strongyloidea</taxon>
        <taxon>Ancylostomatidae</taxon>
        <taxon>Ancylostomatinae</taxon>
        <taxon>Ancylostoma</taxon>
    </lineage>
</organism>
<dbReference type="PANTHER" id="PTHR22955">
    <property type="entry name" value="RETROTRANSPOSON"/>
    <property type="match status" value="1"/>
</dbReference>
<protein>
    <submittedName>
        <fullName evidence="1">Uncharacterized protein</fullName>
    </submittedName>
</protein>